<dbReference type="SUPFAM" id="SSF90123">
    <property type="entry name" value="ABC transporter transmembrane region"/>
    <property type="match status" value="1"/>
</dbReference>
<feature type="transmembrane region" description="Helical" evidence="7">
    <location>
        <begin position="634"/>
        <end position="654"/>
    </location>
</feature>
<dbReference type="Gene3D" id="1.20.1560.10">
    <property type="entry name" value="ABC transporter type 1, transmembrane domain"/>
    <property type="match status" value="1"/>
</dbReference>
<dbReference type="InterPro" id="IPR012338">
    <property type="entry name" value="Beta-lactam/transpept-like"/>
</dbReference>
<proteinExistence type="predicted"/>
<dbReference type="PANTHER" id="PTHR46825:SF11">
    <property type="entry name" value="PENICILLIN-BINDING PROTEIN 4"/>
    <property type="match status" value="1"/>
</dbReference>
<dbReference type="PANTHER" id="PTHR46825">
    <property type="entry name" value="D-ALANYL-D-ALANINE-CARBOXYPEPTIDASE/ENDOPEPTIDASE AMPH"/>
    <property type="match status" value="1"/>
</dbReference>
<dbReference type="InterPro" id="IPR027417">
    <property type="entry name" value="P-loop_NTPase"/>
</dbReference>
<feature type="transmembrane region" description="Helical" evidence="7">
    <location>
        <begin position="461"/>
        <end position="494"/>
    </location>
</feature>
<evidence type="ECO:0000313" key="10">
    <source>
        <dbReference type="EMBL" id="MBW8687214.1"/>
    </source>
</evidence>
<dbReference type="RefSeq" id="WP_220252536.1">
    <property type="nucleotide sequence ID" value="NZ_JAICCF010000004.1"/>
</dbReference>
<dbReference type="SMART" id="SM00382">
    <property type="entry name" value="AAA"/>
    <property type="match status" value="1"/>
</dbReference>
<protein>
    <submittedName>
        <fullName evidence="10">Cyclic peptide export ABC transporter</fullName>
    </submittedName>
</protein>
<feature type="transmembrane region" description="Helical" evidence="7">
    <location>
        <begin position="388"/>
        <end position="411"/>
    </location>
</feature>
<feature type="transmembrane region" description="Helical" evidence="7">
    <location>
        <begin position="752"/>
        <end position="770"/>
    </location>
</feature>
<keyword evidence="6 7" id="KW-0472">Membrane</keyword>
<evidence type="ECO:0000313" key="11">
    <source>
        <dbReference type="Proteomes" id="UP000812961"/>
    </source>
</evidence>
<feature type="transmembrane region" description="Helical" evidence="7">
    <location>
        <begin position="506"/>
        <end position="525"/>
    </location>
</feature>
<accession>A0ABS7GHP4</accession>
<dbReference type="NCBIfam" id="TIGR01194">
    <property type="entry name" value="cyc_pep_trnsptr"/>
    <property type="match status" value="1"/>
</dbReference>
<evidence type="ECO:0000256" key="2">
    <source>
        <dbReference type="ARBA" id="ARBA00022692"/>
    </source>
</evidence>
<dbReference type="InterPro" id="IPR003439">
    <property type="entry name" value="ABC_transporter-like_ATP-bd"/>
</dbReference>
<gene>
    <name evidence="10" type="ORF">K1Y79_22945</name>
</gene>
<dbReference type="Pfam" id="PF00144">
    <property type="entry name" value="Beta-lactamase"/>
    <property type="match status" value="1"/>
</dbReference>
<feature type="transmembrane region" description="Helical" evidence="7">
    <location>
        <begin position="718"/>
        <end position="740"/>
    </location>
</feature>
<evidence type="ECO:0000256" key="7">
    <source>
        <dbReference type="SAM" id="Phobius"/>
    </source>
</evidence>
<dbReference type="InterPro" id="IPR036640">
    <property type="entry name" value="ABC1_TM_sf"/>
</dbReference>
<evidence type="ECO:0000256" key="3">
    <source>
        <dbReference type="ARBA" id="ARBA00022741"/>
    </source>
</evidence>
<keyword evidence="3" id="KW-0547">Nucleotide-binding</keyword>
<evidence type="ECO:0000259" key="9">
    <source>
        <dbReference type="PROSITE" id="PS50929"/>
    </source>
</evidence>
<keyword evidence="5 7" id="KW-1133">Transmembrane helix</keyword>
<feature type="domain" description="ABC transmembrane type-1" evidence="9">
    <location>
        <begin position="507"/>
        <end position="778"/>
    </location>
</feature>
<dbReference type="PROSITE" id="PS51257">
    <property type="entry name" value="PROKAR_LIPOPROTEIN"/>
    <property type="match status" value="1"/>
</dbReference>
<evidence type="ECO:0000259" key="8">
    <source>
        <dbReference type="PROSITE" id="PS50893"/>
    </source>
</evidence>
<dbReference type="PROSITE" id="PS50929">
    <property type="entry name" value="ABC_TM1F"/>
    <property type="match status" value="1"/>
</dbReference>
<dbReference type="Pfam" id="PF00005">
    <property type="entry name" value="ABC_tran"/>
    <property type="match status" value="1"/>
</dbReference>
<dbReference type="SUPFAM" id="SSF56601">
    <property type="entry name" value="beta-lactamase/transpeptidase-like"/>
    <property type="match status" value="1"/>
</dbReference>
<dbReference type="Proteomes" id="UP000812961">
    <property type="component" value="Unassembled WGS sequence"/>
</dbReference>
<feature type="transmembrane region" description="Helical" evidence="7">
    <location>
        <begin position="432"/>
        <end position="449"/>
    </location>
</feature>
<sequence length="1031" mass="116422">MNGKHFCLNIWLLMIACCGPMTVLGQKVFADSTLKKLDHKITQLMDEGKIPGVSLIVVSGNQQMIRHYGYADLENERPVTDSTLFEIGSCTKAFTALAVQQLISEGKIQPDAPVQRYIPWFNAVHNRKPAVITVRHLLHHTSGIPWRTIASIPESAADDALENTVRQVVGIKLDNPPGKKFLYATINYDVLALIVQQVSGQSFESYLQQQVIDRLNLANTSVGKPVDSARMAVGYKIGFWTPRAYQAPVFRGNYAAGYVITDARDFATWMKFQLGYLKTPLYDQAVVTHQRDETVLPHDMYDYVYDRLSSYAMGWEVSLSGNGEVYHGGLNPNYTAYMAMRAKQKYGVAVLANSNSTFTPLIGYEVMKMLSGETPEKSFNHDSGIDKLFSTIVLVMALYMLVMVAFAIWFVRDIINKERRFKGLTMKTLGNMVLLLLAMLPFVYGLYALPYALMQFTWPAIIVWAPVSFQVAVIMILAALAVSYVVFCVSLLFPGTNVYKRKAPQILLLSILSGLANMSVIVIVTSSFESDMPFRFLLYYYALTLVVYLAGRRFVQINLIKITRSLVYELKLKLIEKIFSTSYQKFERIDRGRIYTALNDDIDTIGSSISTFIMLATSMFTAIGAFIYLASIAFWATAITVFIILSLTTIYYLVSRSTNIYFEEARDVQNVFMRLVNGMIDGYKEISLQRNKKLEYRSDVGDTAEEYKVKMNTAEIRFVNAFLIGELVLVVLLGVVSFGIPKLFPGIKSYTVMSFVVVLLYLIGPVNEILNSVPSIMRLRIAWKRIRKFQADIPANMDLSAPAPQLQRQVHSLEALHVSYQYKSESEQHPFMVGPVNLKAVAGEIIFIIGGNGSGKTTLAKLLTGLYEPDSGHVLINDTIVKPYELSEYYSAVFSPAHLFDKLYNVDLGNRSAEVQRYLRLLDLEEKVVIKENNYSTISLSGGQRKRLALLQCYLEDRQIFLFDEWAADQDPSYRNFFYRVLLPEMKKAGKIVIAITHDDNYFDVADKVFKMNRGKLEAYNGEVIFATEAL</sequence>
<feature type="domain" description="ABC transporter" evidence="8">
    <location>
        <begin position="816"/>
        <end position="1031"/>
    </location>
</feature>
<dbReference type="InterPro" id="IPR005898">
    <property type="entry name" value="Cyc_pep_transpt_SyrD/YojI"/>
</dbReference>
<dbReference type="Pfam" id="PF00664">
    <property type="entry name" value="ABC_membrane"/>
    <property type="match status" value="1"/>
</dbReference>
<dbReference type="PROSITE" id="PS50893">
    <property type="entry name" value="ABC_TRANSPORTER_2"/>
    <property type="match status" value="1"/>
</dbReference>
<keyword evidence="2 7" id="KW-0812">Transmembrane</keyword>
<organism evidence="10 11">
    <name type="scientific">Chitinophaga rhizophila</name>
    <dbReference type="NCBI Taxonomy" id="2866212"/>
    <lineage>
        <taxon>Bacteria</taxon>
        <taxon>Pseudomonadati</taxon>
        <taxon>Bacteroidota</taxon>
        <taxon>Chitinophagia</taxon>
        <taxon>Chitinophagales</taxon>
        <taxon>Chitinophagaceae</taxon>
        <taxon>Chitinophaga</taxon>
    </lineage>
</organism>
<dbReference type="Gene3D" id="3.40.710.10">
    <property type="entry name" value="DD-peptidase/beta-lactamase superfamily"/>
    <property type="match status" value="1"/>
</dbReference>
<dbReference type="SUPFAM" id="SSF52540">
    <property type="entry name" value="P-loop containing nucleoside triphosphate hydrolases"/>
    <property type="match status" value="1"/>
</dbReference>
<dbReference type="PROSITE" id="PS00211">
    <property type="entry name" value="ABC_TRANSPORTER_1"/>
    <property type="match status" value="1"/>
</dbReference>
<comment type="subcellular location">
    <subcellularLocation>
        <location evidence="1">Cell membrane</location>
        <topology evidence="1">Multi-pass membrane protein</topology>
    </subcellularLocation>
</comment>
<dbReference type="InterPro" id="IPR003593">
    <property type="entry name" value="AAA+_ATPase"/>
</dbReference>
<dbReference type="Gene3D" id="3.40.50.300">
    <property type="entry name" value="P-loop containing nucleotide triphosphate hydrolases"/>
    <property type="match status" value="1"/>
</dbReference>
<comment type="caution">
    <text evidence="10">The sequence shown here is derived from an EMBL/GenBank/DDBJ whole genome shotgun (WGS) entry which is preliminary data.</text>
</comment>
<name>A0ABS7GHP4_9BACT</name>
<dbReference type="InterPro" id="IPR017871">
    <property type="entry name" value="ABC_transporter-like_CS"/>
</dbReference>
<evidence type="ECO:0000256" key="1">
    <source>
        <dbReference type="ARBA" id="ARBA00004651"/>
    </source>
</evidence>
<dbReference type="InterPro" id="IPR001466">
    <property type="entry name" value="Beta-lactam-related"/>
</dbReference>
<keyword evidence="11" id="KW-1185">Reference proteome</keyword>
<feature type="transmembrane region" description="Helical" evidence="7">
    <location>
        <begin position="537"/>
        <end position="555"/>
    </location>
</feature>
<evidence type="ECO:0000256" key="5">
    <source>
        <dbReference type="ARBA" id="ARBA00022989"/>
    </source>
</evidence>
<evidence type="ECO:0000256" key="6">
    <source>
        <dbReference type="ARBA" id="ARBA00023136"/>
    </source>
</evidence>
<feature type="transmembrane region" description="Helical" evidence="7">
    <location>
        <begin position="609"/>
        <end position="628"/>
    </location>
</feature>
<dbReference type="InterPro" id="IPR050491">
    <property type="entry name" value="AmpC-like"/>
</dbReference>
<evidence type="ECO:0000256" key="4">
    <source>
        <dbReference type="ARBA" id="ARBA00022840"/>
    </source>
</evidence>
<reference evidence="10 11" key="1">
    <citation type="submission" date="2021-08" db="EMBL/GenBank/DDBJ databases">
        <title>The genome sequence of Chitinophaga sp. B61.</title>
        <authorList>
            <person name="Zhang X."/>
        </authorList>
    </citation>
    <scope>NUCLEOTIDE SEQUENCE [LARGE SCALE GENOMIC DNA]</scope>
    <source>
        <strain evidence="10 11">B61</strain>
    </source>
</reference>
<keyword evidence="4" id="KW-0067">ATP-binding</keyword>
<dbReference type="EMBL" id="JAICCF010000004">
    <property type="protein sequence ID" value="MBW8687214.1"/>
    <property type="molecule type" value="Genomic_DNA"/>
</dbReference>
<dbReference type="InterPro" id="IPR011527">
    <property type="entry name" value="ABC1_TM_dom"/>
</dbReference>